<reference evidence="1 2" key="1">
    <citation type="journal article" date="2006" name="Science">
        <title>The genome of black cottonwood, Populus trichocarpa (Torr. &amp; Gray).</title>
        <authorList>
            <person name="Tuskan G.A."/>
            <person name="Difazio S."/>
            <person name="Jansson S."/>
            <person name="Bohlmann J."/>
            <person name="Grigoriev I."/>
            <person name="Hellsten U."/>
            <person name="Putnam N."/>
            <person name="Ralph S."/>
            <person name="Rombauts S."/>
            <person name="Salamov A."/>
            <person name="Schein J."/>
            <person name="Sterck L."/>
            <person name="Aerts A."/>
            <person name="Bhalerao R.R."/>
            <person name="Bhalerao R.P."/>
            <person name="Blaudez D."/>
            <person name="Boerjan W."/>
            <person name="Brun A."/>
            <person name="Brunner A."/>
            <person name="Busov V."/>
            <person name="Campbell M."/>
            <person name="Carlson J."/>
            <person name="Chalot M."/>
            <person name="Chapman J."/>
            <person name="Chen G.L."/>
            <person name="Cooper D."/>
            <person name="Coutinho P.M."/>
            <person name="Couturier J."/>
            <person name="Covert S."/>
            <person name="Cronk Q."/>
            <person name="Cunningham R."/>
            <person name="Davis J."/>
            <person name="Degroeve S."/>
            <person name="Dejardin A."/>
            <person name="Depamphilis C."/>
            <person name="Detter J."/>
            <person name="Dirks B."/>
            <person name="Dubchak I."/>
            <person name="Duplessis S."/>
            <person name="Ehlting J."/>
            <person name="Ellis B."/>
            <person name="Gendler K."/>
            <person name="Goodstein D."/>
            <person name="Gribskov M."/>
            <person name="Grimwood J."/>
            <person name="Groover A."/>
            <person name="Gunter L."/>
            <person name="Hamberger B."/>
            <person name="Heinze B."/>
            <person name="Helariutta Y."/>
            <person name="Henrissat B."/>
            <person name="Holligan D."/>
            <person name="Holt R."/>
            <person name="Huang W."/>
            <person name="Islam-Faridi N."/>
            <person name="Jones S."/>
            <person name="Jones-Rhoades M."/>
            <person name="Jorgensen R."/>
            <person name="Joshi C."/>
            <person name="Kangasjarvi J."/>
            <person name="Karlsson J."/>
            <person name="Kelleher C."/>
            <person name="Kirkpatrick R."/>
            <person name="Kirst M."/>
            <person name="Kohler A."/>
            <person name="Kalluri U."/>
            <person name="Larimer F."/>
            <person name="Leebens-Mack J."/>
            <person name="Leple J.C."/>
            <person name="Locascio P."/>
            <person name="Lou Y."/>
            <person name="Lucas S."/>
            <person name="Martin F."/>
            <person name="Montanini B."/>
            <person name="Napoli C."/>
            <person name="Nelson D.R."/>
            <person name="Nelson C."/>
            <person name="Nieminen K."/>
            <person name="Nilsson O."/>
            <person name="Pereda V."/>
            <person name="Peter G."/>
            <person name="Philippe R."/>
            <person name="Pilate G."/>
            <person name="Poliakov A."/>
            <person name="Razumovskaya J."/>
            <person name="Richardson P."/>
            <person name="Rinaldi C."/>
            <person name="Ritland K."/>
            <person name="Rouze P."/>
            <person name="Ryaboy D."/>
            <person name="Schmutz J."/>
            <person name="Schrader J."/>
            <person name="Segerman B."/>
            <person name="Shin H."/>
            <person name="Siddiqui A."/>
            <person name="Sterky F."/>
            <person name="Terry A."/>
            <person name="Tsai C.J."/>
            <person name="Uberbacher E."/>
            <person name="Unneberg P."/>
            <person name="Vahala J."/>
            <person name="Wall K."/>
            <person name="Wessler S."/>
            <person name="Yang G."/>
            <person name="Yin T."/>
            <person name="Douglas C."/>
            <person name="Marra M."/>
            <person name="Sandberg G."/>
            <person name="Van de Peer Y."/>
            <person name="Rokhsar D."/>
        </authorList>
    </citation>
    <scope>NUCLEOTIDE SEQUENCE [LARGE SCALE GENOMIC DNA]</scope>
    <source>
        <strain evidence="2">cv. Nisqually</strain>
    </source>
</reference>
<sequence>MKIGAYGPAFSCIASLTSCISAAARIRFNSILHQFAHSSRLIPEPHSSIQVRQLHLGSTAHPGSSNSLFSAACMLIQTLPRI</sequence>
<name>A0ACC0SWJ4_POPTR</name>
<evidence type="ECO:0000313" key="2">
    <source>
        <dbReference type="Proteomes" id="UP000006729"/>
    </source>
</evidence>
<organism evidence="1 2">
    <name type="scientific">Populus trichocarpa</name>
    <name type="common">Western balsam poplar</name>
    <name type="synonym">Populus balsamifera subsp. trichocarpa</name>
    <dbReference type="NCBI Taxonomy" id="3694"/>
    <lineage>
        <taxon>Eukaryota</taxon>
        <taxon>Viridiplantae</taxon>
        <taxon>Streptophyta</taxon>
        <taxon>Embryophyta</taxon>
        <taxon>Tracheophyta</taxon>
        <taxon>Spermatophyta</taxon>
        <taxon>Magnoliopsida</taxon>
        <taxon>eudicotyledons</taxon>
        <taxon>Gunneridae</taxon>
        <taxon>Pentapetalae</taxon>
        <taxon>rosids</taxon>
        <taxon>fabids</taxon>
        <taxon>Malpighiales</taxon>
        <taxon>Salicaceae</taxon>
        <taxon>Saliceae</taxon>
        <taxon>Populus</taxon>
    </lineage>
</organism>
<dbReference type="EMBL" id="CM009295">
    <property type="protein sequence ID" value="KAI9393334.1"/>
    <property type="molecule type" value="Genomic_DNA"/>
</dbReference>
<keyword evidence="2" id="KW-1185">Reference proteome</keyword>
<dbReference type="Proteomes" id="UP000006729">
    <property type="component" value="Chromosome 6"/>
</dbReference>
<comment type="caution">
    <text evidence="1">The sequence shown here is derived from an EMBL/GenBank/DDBJ whole genome shotgun (WGS) entry which is preliminary data.</text>
</comment>
<evidence type="ECO:0000313" key="1">
    <source>
        <dbReference type="EMBL" id="KAI9393334.1"/>
    </source>
</evidence>
<gene>
    <name evidence="1" type="ORF">POPTR_006G215866v4</name>
</gene>
<proteinExistence type="predicted"/>
<accession>A0ACC0SWJ4</accession>
<protein>
    <submittedName>
        <fullName evidence="1">Uncharacterized protein</fullName>
    </submittedName>
</protein>